<feature type="region of interest" description="Disordered" evidence="1">
    <location>
        <begin position="278"/>
        <end position="298"/>
    </location>
</feature>
<reference evidence="4" key="1">
    <citation type="journal article" date="2019" name="Int. J. Syst. Evol. Microbiol.">
        <title>The Global Catalogue of Microorganisms (GCM) 10K type strain sequencing project: providing services to taxonomists for standard genome sequencing and annotation.</title>
        <authorList>
            <consortium name="The Broad Institute Genomics Platform"/>
            <consortium name="The Broad Institute Genome Sequencing Center for Infectious Disease"/>
            <person name="Wu L."/>
            <person name="Ma J."/>
        </authorList>
    </citation>
    <scope>NUCLEOTIDE SEQUENCE [LARGE SCALE GENOMIC DNA]</scope>
    <source>
        <strain evidence="4">JCM 9687</strain>
    </source>
</reference>
<dbReference type="SUPFAM" id="SSF51445">
    <property type="entry name" value="(Trans)glycosidases"/>
    <property type="match status" value="1"/>
</dbReference>
<dbReference type="InterPro" id="IPR006047">
    <property type="entry name" value="GH13_cat_dom"/>
</dbReference>
<dbReference type="InterPro" id="IPR017853">
    <property type="entry name" value="GH"/>
</dbReference>
<dbReference type="RefSeq" id="WP_225044119.1">
    <property type="nucleotide sequence ID" value="NZ_BAAAYK010000038.1"/>
</dbReference>
<dbReference type="Gene3D" id="3.20.20.80">
    <property type="entry name" value="Glycosidases"/>
    <property type="match status" value="2"/>
</dbReference>
<feature type="domain" description="Glycosyl hydrolase family 13 catalytic" evidence="2">
    <location>
        <begin position="27"/>
        <end position="328"/>
    </location>
</feature>
<organism evidence="3 4">
    <name type="scientific">Saccharopolyspora gregorii</name>
    <dbReference type="NCBI Taxonomy" id="33914"/>
    <lineage>
        <taxon>Bacteria</taxon>
        <taxon>Bacillati</taxon>
        <taxon>Actinomycetota</taxon>
        <taxon>Actinomycetes</taxon>
        <taxon>Pseudonocardiales</taxon>
        <taxon>Pseudonocardiaceae</taxon>
        <taxon>Saccharopolyspora</taxon>
    </lineage>
</organism>
<keyword evidence="4" id="KW-1185">Reference proteome</keyword>
<dbReference type="Proteomes" id="UP001500483">
    <property type="component" value="Unassembled WGS sequence"/>
</dbReference>
<dbReference type="PANTHER" id="PTHR10357:SF179">
    <property type="entry name" value="NEUTRAL AND BASIC AMINO ACID TRANSPORT PROTEIN RBAT"/>
    <property type="match status" value="1"/>
</dbReference>
<comment type="caution">
    <text evidence="3">The sequence shown here is derived from an EMBL/GenBank/DDBJ whole genome shotgun (WGS) entry which is preliminary data.</text>
</comment>
<evidence type="ECO:0000313" key="4">
    <source>
        <dbReference type="Proteomes" id="UP001500483"/>
    </source>
</evidence>
<name>A0ABP6RWY8_9PSEU</name>
<dbReference type="EMBL" id="BAAAYK010000038">
    <property type="protein sequence ID" value="GAA3362315.1"/>
    <property type="molecule type" value="Genomic_DNA"/>
</dbReference>
<gene>
    <name evidence="3" type="ORF">GCM10020366_49760</name>
</gene>
<proteinExistence type="predicted"/>
<dbReference type="SMART" id="SM00642">
    <property type="entry name" value="Aamy"/>
    <property type="match status" value="1"/>
</dbReference>
<dbReference type="Pfam" id="PF00128">
    <property type="entry name" value="Alpha-amylase"/>
    <property type="match status" value="2"/>
</dbReference>
<accession>A0ABP6RWY8</accession>
<sequence length="415" mass="43944">MNAPVGDSGAAPAAPWWRDAVFYRLDLRSFADANGDGVGDLDGARLRLGYLELLGVDALWLTAVASAPLTDPLRGRGVDPVLGELESFESLVDEAHAAGLRVAVDVTAQRDRIEQLTAPEHEVFAESARFWLDRGVDALRVASVPGAGAPAGAAVREVLRALAPVIADYPGRGVGVLIDESWFDAYQDHDGWDIGIDLRLGRTLFDAGELREVITRMLASARMLGVPAVWVVAGEDRTHPVTRFGGGAAGEARARALALVSLGLPGIVGLDTGEELGLPSAGAGSRSAPPARGPMPWEGDEPSFGFSPVPGGWWPMSAEWADYTVEAQLEDPDSTLSLYRRALELRKEHPALRGDEVAWFGAPAGCFAFRREPGALTCALNASAEPVTLPPGEVLLASGELDGDRLPPNTAVWLI</sequence>
<evidence type="ECO:0000259" key="2">
    <source>
        <dbReference type="SMART" id="SM00642"/>
    </source>
</evidence>
<evidence type="ECO:0000313" key="3">
    <source>
        <dbReference type="EMBL" id="GAA3362315.1"/>
    </source>
</evidence>
<evidence type="ECO:0000256" key="1">
    <source>
        <dbReference type="SAM" id="MobiDB-lite"/>
    </source>
</evidence>
<protein>
    <recommendedName>
        <fullName evidence="2">Glycosyl hydrolase family 13 catalytic domain-containing protein</fullName>
    </recommendedName>
</protein>
<dbReference type="PANTHER" id="PTHR10357">
    <property type="entry name" value="ALPHA-AMYLASE FAMILY MEMBER"/>
    <property type="match status" value="1"/>
</dbReference>
<feature type="compositionally biased region" description="Low complexity" evidence="1">
    <location>
        <begin position="278"/>
        <end position="290"/>
    </location>
</feature>